<name>A0AAV7UGB3_PLEWA</name>
<dbReference type="Proteomes" id="UP001066276">
    <property type="component" value="Chromosome 3_1"/>
</dbReference>
<feature type="compositionally biased region" description="Low complexity" evidence="1">
    <location>
        <begin position="60"/>
        <end position="70"/>
    </location>
</feature>
<dbReference type="AlphaFoldDB" id="A0AAV7UGB3"/>
<protein>
    <submittedName>
        <fullName evidence="2">Uncharacterized protein</fullName>
    </submittedName>
</protein>
<evidence type="ECO:0000313" key="2">
    <source>
        <dbReference type="EMBL" id="KAJ1187596.1"/>
    </source>
</evidence>
<reference evidence="2" key="1">
    <citation type="journal article" date="2022" name="bioRxiv">
        <title>Sequencing and chromosome-scale assembly of the giantPleurodeles waltlgenome.</title>
        <authorList>
            <person name="Brown T."/>
            <person name="Elewa A."/>
            <person name="Iarovenko S."/>
            <person name="Subramanian E."/>
            <person name="Araus A.J."/>
            <person name="Petzold A."/>
            <person name="Susuki M."/>
            <person name="Suzuki K.-i.T."/>
            <person name="Hayashi T."/>
            <person name="Toyoda A."/>
            <person name="Oliveira C."/>
            <person name="Osipova E."/>
            <person name="Leigh N.D."/>
            <person name="Simon A."/>
            <person name="Yun M.H."/>
        </authorList>
    </citation>
    <scope>NUCLEOTIDE SEQUENCE</scope>
    <source>
        <strain evidence="2">20211129_DDA</strain>
        <tissue evidence="2">Liver</tissue>
    </source>
</reference>
<proteinExistence type="predicted"/>
<organism evidence="2 3">
    <name type="scientific">Pleurodeles waltl</name>
    <name type="common">Iberian ribbed newt</name>
    <dbReference type="NCBI Taxonomy" id="8319"/>
    <lineage>
        <taxon>Eukaryota</taxon>
        <taxon>Metazoa</taxon>
        <taxon>Chordata</taxon>
        <taxon>Craniata</taxon>
        <taxon>Vertebrata</taxon>
        <taxon>Euteleostomi</taxon>
        <taxon>Amphibia</taxon>
        <taxon>Batrachia</taxon>
        <taxon>Caudata</taxon>
        <taxon>Salamandroidea</taxon>
        <taxon>Salamandridae</taxon>
        <taxon>Pleurodelinae</taxon>
        <taxon>Pleurodeles</taxon>
    </lineage>
</organism>
<feature type="region of interest" description="Disordered" evidence="1">
    <location>
        <begin position="1"/>
        <end position="28"/>
    </location>
</feature>
<evidence type="ECO:0000256" key="1">
    <source>
        <dbReference type="SAM" id="MobiDB-lite"/>
    </source>
</evidence>
<feature type="compositionally biased region" description="Low complexity" evidence="1">
    <location>
        <begin position="11"/>
        <end position="28"/>
    </location>
</feature>
<comment type="caution">
    <text evidence="2">The sequence shown here is derived from an EMBL/GenBank/DDBJ whole genome shotgun (WGS) entry which is preliminary data.</text>
</comment>
<feature type="region of interest" description="Disordered" evidence="1">
    <location>
        <begin position="46"/>
        <end position="70"/>
    </location>
</feature>
<keyword evidence="3" id="KW-1185">Reference proteome</keyword>
<gene>
    <name evidence="2" type="ORF">NDU88_004371</name>
</gene>
<sequence length="110" mass="11249">MFPTPSSKPVPSAAGARPPARGSPSGRARLPCVACQAGVSLGQLVKRRETDAAGASPAQTDGHTGAHTGAHTRTDAYYCTAQGARQSITGQGTCTAQQPQEHLPLPCVQE</sequence>
<evidence type="ECO:0000313" key="3">
    <source>
        <dbReference type="Proteomes" id="UP001066276"/>
    </source>
</evidence>
<accession>A0AAV7UGB3</accession>
<dbReference type="EMBL" id="JANPWB010000005">
    <property type="protein sequence ID" value="KAJ1187596.1"/>
    <property type="molecule type" value="Genomic_DNA"/>
</dbReference>